<keyword evidence="3" id="KW-1185">Reference proteome</keyword>
<gene>
    <name evidence="2" type="ORF">BARAN1_0006</name>
</gene>
<proteinExistence type="predicted"/>
<dbReference type="InterPro" id="IPR013783">
    <property type="entry name" value="Ig-like_fold"/>
</dbReference>
<reference evidence="3" key="1">
    <citation type="submission" date="2018-05" db="EMBL/GenBank/DDBJ databases">
        <authorList>
            <person name="Hao L."/>
        </authorList>
    </citation>
    <scope>NUCLEOTIDE SEQUENCE [LARGE SCALE GENOMIC DNA]</scope>
</reference>
<dbReference type="EMBL" id="LS483254">
    <property type="protein sequence ID" value="SQD92031.1"/>
    <property type="molecule type" value="Genomic_DNA"/>
</dbReference>
<name>A0A2X3KHH7_9BACT</name>
<dbReference type="AlphaFoldDB" id="A0A2X3KHH7"/>
<evidence type="ECO:0000313" key="3">
    <source>
        <dbReference type="Proteomes" id="UP000249818"/>
    </source>
</evidence>
<accession>A0A2X3KHH7</accession>
<evidence type="ECO:0000313" key="2">
    <source>
        <dbReference type="EMBL" id="SQD92031.1"/>
    </source>
</evidence>
<evidence type="ECO:0000259" key="1">
    <source>
        <dbReference type="Pfam" id="PF10633"/>
    </source>
</evidence>
<dbReference type="Pfam" id="PF10633">
    <property type="entry name" value="NPCBM_assoc"/>
    <property type="match status" value="1"/>
</dbReference>
<organism evidence="2 3">
    <name type="scientific">Candidatus Bipolaricaulis anaerobius</name>
    <dbReference type="NCBI Taxonomy" id="2026885"/>
    <lineage>
        <taxon>Bacteria</taxon>
        <taxon>Candidatus Bipolaricaulota</taxon>
        <taxon>Candidatus Bipolaricaulia</taxon>
        <taxon>Candidatus Bipolaricaulales</taxon>
        <taxon>Candidatus Bipolaricaulaceae</taxon>
        <taxon>Candidatus Bipolaricaulis</taxon>
    </lineage>
</organism>
<dbReference type="RefSeq" id="WP_122030315.1">
    <property type="nucleotide sequence ID" value="NZ_LS483254.1"/>
</dbReference>
<dbReference type="Proteomes" id="UP000249818">
    <property type="component" value="Chromosome BARAN1"/>
</dbReference>
<protein>
    <recommendedName>
        <fullName evidence="1">Alpha-galactosidase NEW3 domain-containing protein</fullName>
    </recommendedName>
</protein>
<dbReference type="KEGG" id="bana:BARAN1_0006"/>
<dbReference type="Gene3D" id="2.60.40.10">
    <property type="entry name" value="Immunoglobulins"/>
    <property type="match status" value="1"/>
</dbReference>
<feature type="domain" description="Alpha-galactosidase NEW3" evidence="1">
    <location>
        <begin position="178"/>
        <end position="244"/>
    </location>
</feature>
<sequence length="328" mass="34670">MKRLSLVLGVVLALGRIGLGLDVPHSVFFLSEPLVLWTVPGEGDPTVSHGDAPVTSETWDRAPAGERIRWEASLPPAGPGVWVACTDRACHAFLRVPDEVGVVEVQASPGALLTLAGQAKVADALGWAFFVVAPGEHELVAELEGEASRQSVEVRPGERIARTLVLAAAGVSSPVALPGHTVTLSVRLIAPRDHPALNADLALPAGWEASPTPGVYDPLRAGELAVRSWRITIPAEAAAGAYVVGMAFPDLGLEAQASLAVAHRLPPREVVGHWDIAADWLDLSLPSVITYERLLWAATFVGRELPFTGRTLTAADLEALAREWEGSP</sequence>
<dbReference type="InterPro" id="IPR018905">
    <property type="entry name" value="A-galactase_NEW3"/>
</dbReference>